<keyword evidence="2" id="KW-1185">Reference proteome</keyword>
<organism evidence="1 2">
    <name type="scientific">Paracraurococcus lichenis</name>
    <dbReference type="NCBI Taxonomy" id="3064888"/>
    <lineage>
        <taxon>Bacteria</taxon>
        <taxon>Pseudomonadati</taxon>
        <taxon>Pseudomonadota</taxon>
        <taxon>Alphaproteobacteria</taxon>
        <taxon>Acetobacterales</taxon>
        <taxon>Roseomonadaceae</taxon>
        <taxon>Paracraurococcus</taxon>
    </lineage>
</organism>
<dbReference type="PANTHER" id="PTHR20974">
    <property type="entry name" value="UPF0585 PROTEIN CG18661"/>
    <property type="match status" value="1"/>
</dbReference>
<dbReference type="Pfam" id="PF06080">
    <property type="entry name" value="DUF938"/>
    <property type="match status" value="1"/>
</dbReference>
<comment type="caution">
    <text evidence="1">The sequence shown here is derived from an EMBL/GenBank/DDBJ whole genome shotgun (WGS) entry which is preliminary data.</text>
</comment>
<dbReference type="PANTHER" id="PTHR20974:SF0">
    <property type="entry name" value="UPF0585 PROTEIN CG18661"/>
    <property type="match status" value="1"/>
</dbReference>
<dbReference type="InterPro" id="IPR029063">
    <property type="entry name" value="SAM-dependent_MTases_sf"/>
</dbReference>
<sequence>MDARLSAPAVARNRDPILAVLRRVLPATGTLLEVSSGTGEHAACFAAAFPGLVWQPSDPDPAARASIAAWAAHAKLDNLRPPLDLDAAAEAWPVARADAVLCINMIHIAPWEAGLGLLRGAARLLPLGGPLVLYGPYRRGGRHTAPSNAAFDASLRAQDPRWGLRDLEVVAAAAADAGFGPPEVVEMPANNLTVIFRRRA</sequence>
<accession>A0ABT9E255</accession>
<protein>
    <submittedName>
        <fullName evidence="1">DUF938 domain-containing protein</fullName>
    </submittedName>
</protein>
<dbReference type="SUPFAM" id="SSF53335">
    <property type="entry name" value="S-adenosyl-L-methionine-dependent methyltransferases"/>
    <property type="match status" value="1"/>
</dbReference>
<dbReference type="Gene3D" id="3.40.50.150">
    <property type="entry name" value="Vaccinia Virus protein VP39"/>
    <property type="match status" value="1"/>
</dbReference>
<dbReference type="Proteomes" id="UP001243009">
    <property type="component" value="Unassembled WGS sequence"/>
</dbReference>
<dbReference type="RefSeq" id="WP_305105085.1">
    <property type="nucleotide sequence ID" value="NZ_JAUTWS010000016.1"/>
</dbReference>
<dbReference type="EMBL" id="JAUTWS010000016">
    <property type="protein sequence ID" value="MDO9710224.1"/>
    <property type="molecule type" value="Genomic_DNA"/>
</dbReference>
<evidence type="ECO:0000313" key="2">
    <source>
        <dbReference type="Proteomes" id="UP001243009"/>
    </source>
</evidence>
<evidence type="ECO:0000313" key="1">
    <source>
        <dbReference type="EMBL" id="MDO9710224.1"/>
    </source>
</evidence>
<name>A0ABT9E255_9PROT</name>
<proteinExistence type="predicted"/>
<dbReference type="InterPro" id="IPR010342">
    <property type="entry name" value="DUF938"/>
</dbReference>
<reference evidence="1 2" key="1">
    <citation type="submission" date="2023-08" db="EMBL/GenBank/DDBJ databases">
        <title>The draft genome sequence of Paracraurococcus sp. LOR1-02.</title>
        <authorList>
            <person name="Kingkaew E."/>
            <person name="Tanasupawat S."/>
        </authorList>
    </citation>
    <scope>NUCLEOTIDE SEQUENCE [LARGE SCALE GENOMIC DNA]</scope>
    <source>
        <strain evidence="1 2">LOR1-02</strain>
    </source>
</reference>
<gene>
    <name evidence="1" type="ORF">Q7A36_17860</name>
</gene>